<dbReference type="EMBL" id="AP019755">
    <property type="protein sequence ID" value="BBL35294.1"/>
    <property type="molecule type" value="Genomic_DNA"/>
</dbReference>
<keyword evidence="2 5" id="KW-0812">Transmembrane</keyword>
<feature type="transmembrane region" description="Helical" evidence="5">
    <location>
        <begin position="224"/>
        <end position="244"/>
    </location>
</feature>
<sequence>MQQQNTPHQQTDNDSSLISHLLELRARLIRALLVLFLGFIPCALFARELYSLLAFPLLEKLPQGGQMIATEVITPFFVPMKVALMVAFLITLPHTLYQVWAFIAPGLYSHEKRLFLPLVFVSSLLFFIGMAFAYFAALPLVFEFIVYFAPEGVAVMTDIGAYLNFVLTMFMAFGITFEVPVFVLILIRTGLVSIEKMKSIRRFVLVGAFVVGAIFTPPDIMSQILLAIPLYLLYELGIVIAALLMKQPAQKATTARQHSPNSHENNE</sequence>
<feature type="transmembrane region" description="Helical" evidence="5">
    <location>
        <begin position="199"/>
        <end position="218"/>
    </location>
</feature>
<dbReference type="Proteomes" id="UP000316473">
    <property type="component" value="Chromosome"/>
</dbReference>
<dbReference type="GO" id="GO:0043953">
    <property type="term" value="P:protein transport by the Tat complex"/>
    <property type="evidence" value="ECO:0007669"/>
    <property type="project" value="UniProtKB-UniRule"/>
</dbReference>
<dbReference type="HAMAP" id="MF_00902">
    <property type="entry name" value="TatC"/>
    <property type="match status" value="1"/>
</dbReference>
<keyword evidence="5" id="KW-0811">Translocation</keyword>
<evidence type="ECO:0000256" key="2">
    <source>
        <dbReference type="ARBA" id="ARBA00022692"/>
    </source>
</evidence>
<organism evidence="6 7">
    <name type="scientific">Nitrosomonas stercoris</name>
    <dbReference type="NCBI Taxonomy" id="1444684"/>
    <lineage>
        <taxon>Bacteria</taxon>
        <taxon>Pseudomonadati</taxon>
        <taxon>Pseudomonadota</taxon>
        <taxon>Betaproteobacteria</taxon>
        <taxon>Nitrosomonadales</taxon>
        <taxon>Nitrosomonadaceae</taxon>
        <taxon>Nitrosomonas</taxon>
    </lineage>
</organism>
<protein>
    <recommendedName>
        <fullName evidence="5">Sec-independent protein translocase protein TatC</fullName>
    </recommendedName>
</protein>
<evidence type="ECO:0000313" key="6">
    <source>
        <dbReference type="EMBL" id="BBL35294.1"/>
    </source>
</evidence>
<dbReference type="GO" id="GO:0065002">
    <property type="term" value="P:intracellular protein transmembrane transport"/>
    <property type="evidence" value="ECO:0007669"/>
    <property type="project" value="TreeGrafter"/>
</dbReference>
<proteinExistence type="inferred from homology"/>
<gene>
    <name evidence="5" type="primary">tatC</name>
    <name evidence="6" type="ORF">Nstercoris_01557</name>
</gene>
<dbReference type="AlphaFoldDB" id="A0A4Y1YMQ0"/>
<dbReference type="PANTHER" id="PTHR30371">
    <property type="entry name" value="SEC-INDEPENDENT PROTEIN TRANSLOCASE PROTEIN TATC"/>
    <property type="match status" value="1"/>
</dbReference>
<keyword evidence="5" id="KW-0653">Protein transport</keyword>
<comment type="function">
    <text evidence="5">Part of the twin-arginine translocation (Tat) system that transports large folded proteins containing a characteristic twin-arginine motif in their signal peptide across membranes. Together with TatB, TatC is part of a receptor directly interacting with Tat signal peptides.</text>
</comment>
<comment type="subunit">
    <text evidence="5">The Tat system comprises two distinct complexes: a TatABC complex, containing multiple copies of TatA, TatB and TatC subunits, and a separate TatA complex, containing only TatA subunits. Substrates initially bind to the TatABC complex, which probably triggers association of the separate TatA complex to form the active translocon.</text>
</comment>
<evidence type="ECO:0000256" key="1">
    <source>
        <dbReference type="ARBA" id="ARBA00004141"/>
    </source>
</evidence>
<dbReference type="KEGG" id="nst:Nstercoris_01557"/>
<comment type="subcellular location">
    <subcellularLocation>
        <location evidence="5">Cell membrane</location>
        <topology evidence="5">Multi-pass membrane protein</topology>
    </subcellularLocation>
    <subcellularLocation>
        <location evidence="1">Membrane</location>
        <topology evidence="1">Multi-pass membrane protein</topology>
    </subcellularLocation>
</comment>
<dbReference type="GO" id="GO:0033281">
    <property type="term" value="C:TAT protein transport complex"/>
    <property type="evidence" value="ECO:0007669"/>
    <property type="project" value="UniProtKB-UniRule"/>
</dbReference>
<reference evidence="6 7" key="1">
    <citation type="submission" date="2019-06" db="EMBL/GenBank/DDBJ databases">
        <title>Nitrosomonas stercoris KYUHI-S whole genome shotgun sequence.</title>
        <authorList>
            <person name="Nakagawa T."/>
            <person name="Tsuchiya Y."/>
            <person name="Takahashi R."/>
        </authorList>
    </citation>
    <scope>NUCLEOTIDE SEQUENCE [LARGE SCALE GENOMIC DNA]</scope>
    <source>
        <strain evidence="6 7">KYUHI-S</strain>
    </source>
</reference>
<feature type="transmembrane region" description="Helical" evidence="5">
    <location>
        <begin position="82"/>
        <end position="103"/>
    </location>
</feature>
<dbReference type="PRINTS" id="PR01840">
    <property type="entry name" value="TATCFAMILY"/>
</dbReference>
<feature type="transmembrane region" description="Helical" evidence="5">
    <location>
        <begin position="162"/>
        <end position="187"/>
    </location>
</feature>
<evidence type="ECO:0000256" key="4">
    <source>
        <dbReference type="ARBA" id="ARBA00023136"/>
    </source>
</evidence>
<dbReference type="Pfam" id="PF00902">
    <property type="entry name" value="TatC"/>
    <property type="match status" value="1"/>
</dbReference>
<evidence type="ECO:0000313" key="7">
    <source>
        <dbReference type="Proteomes" id="UP000316473"/>
    </source>
</evidence>
<keyword evidence="4 5" id="KW-0472">Membrane</keyword>
<feature type="transmembrane region" description="Helical" evidence="5">
    <location>
        <begin position="115"/>
        <end position="142"/>
    </location>
</feature>
<evidence type="ECO:0000256" key="5">
    <source>
        <dbReference type="HAMAP-Rule" id="MF_00902"/>
    </source>
</evidence>
<dbReference type="GO" id="GO:0009977">
    <property type="term" value="F:proton motive force dependent protein transmembrane transporter activity"/>
    <property type="evidence" value="ECO:0007669"/>
    <property type="project" value="TreeGrafter"/>
</dbReference>
<evidence type="ECO:0000256" key="3">
    <source>
        <dbReference type="ARBA" id="ARBA00022989"/>
    </source>
</evidence>
<keyword evidence="7" id="KW-1185">Reference proteome</keyword>
<name>A0A4Y1YMQ0_9PROT</name>
<keyword evidence="5" id="KW-1003">Cell membrane</keyword>
<feature type="transmembrane region" description="Helical" evidence="5">
    <location>
        <begin position="28"/>
        <end position="46"/>
    </location>
</feature>
<keyword evidence="3 5" id="KW-1133">Transmembrane helix</keyword>
<comment type="similarity">
    <text evidence="5">Belongs to the TatC family.</text>
</comment>
<dbReference type="PANTHER" id="PTHR30371:SF0">
    <property type="entry name" value="SEC-INDEPENDENT PROTEIN TRANSLOCASE PROTEIN TATC, CHLOROPLASTIC-RELATED"/>
    <property type="match status" value="1"/>
</dbReference>
<accession>A0A4Y1YMQ0</accession>
<dbReference type="InterPro" id="IPR002033">
    <property type="entry name" value="TatC"/>
</dbReference>
<keyword evidence="5" id="KW-0813">Transport</keyword>
<dbReference type="NCBIfam" id="TIGR00945">
    <property type="entry name" value="tatC"/>
    <property type="match status" value="1"/>
</dbReference>